<dbReference type="EMBL" id="HBIM01020557">
    <property type="protein sequence ID" value="CAE0418528.1"/>
    <property type="molecule type" value="Transcribed_RNA"/>
</dbReference>
<gene>
    <name evidence="2" type="ORF">ACOF00016_LOCUS15401</name>
</gene>
<dbReference type="AlphaFoldDB" id="A0A7S3LE24"/>
<protein>
    <submittedName>
        <fullName evidence="2">Uncharacterized protein</fullName>
    </submittedName>
</protein>
<evidence type="ECO:0000313" key="2">
    <source>
        <dbReference type="EMBL" id="CAE0418528.1"/>
    </source>
</evidence>
<proteinExistence type="predicted"/>
<name>A0A7S3LE24_9STRA</name>
<feature type="chain" id="PRO_5031024562" evidence="1">
    <location>
        <begin position="21"/>
        <end position="193"/>
    </location>
</feature>
<feature type="signal peptide" evidence="1">
    <location>
        <begin position="1"/>
        <end position="20"/>
    </location>
</feature>
<reference evidence="2" key="1">
    <citation type="submission" date="2021-01" db="EMBL/GenBank/DDBJ databases">
        <authorList>
            <person name="Corre E."/>
            <person name="Pelletier E."/>
            <person name="Niang G."/>
            <person name="Scheremetjew M."/>
            <person name="Finn R."/>
            <person name="Kale V."/>
            <person name="Holt S."/>
            <person name="Cochrane G."/>
            <person name="Meng A."/>
            <person name="Brown T."/>
            <person name="Cohen L."/>
        </authorList>
    </citation>
    <scope>NUCLEOTIDE SEQUENCE</scope>
    <source>
        <strain evidence="2">CCMP127</strain>
    </source>
</reference>
<organism evidence="2">
    <name type="scientific">Amphora coffeiformis</name>
    <dbReference type="NCBI Taxonomy" id="265554"/>
    <lineage>
        <taxon>Eukaryota</taxon>
        <taxon>Sar</taxon>
        <taxon>Stramenopiles</taxon>
        <taxon>Ochrophyta</taxon>
        <taxon>Bacillariophyta</taxon>
        <taxon>Bacillariophyceae</taxon>
        <taxon>Bacillariophycidae</taxon>
        <taxon>Thalassiophysales</taxon>
        <taxon>Catenulaceae</taxon>
        <taxon>Amphora</taxon>
    </lineage>
</organism>
<accession>A0A7S3LE24</accession>
<evidence type="ECO:0000256" key="1">
    <source>
        <dbReference type="SAM" id="SignalP"/>
    </source>
</evidence>
<keyword evidence="1" id="KW-0732">Signal</keyword>
<sequence>MMKLYSTLVALLGYIAVSESRNLRTYGSGTCPNKKVRITMFKIEGNVDAGDAEIKLTMMGRPYFPGWRNTNYYCGYRTDYCEFAEGKYYPINGQWKAVAKHRVLTVGATEVDVFSDDNYGTGLRPSEWYSDTCETYEIIIADPFDPAKSREACYEASAGGDVKGVELGGSIKSCTSWTDPAESMIWHVEIAPA</sequence>